<reference evidence="1 2" key="1">
    <citation type="submission" date="2022-10" db="EMBL/GenBank/DDBJ databases">
        <title>Defluviimonas sp. nov., isolated from ocean surface sediments.</title>
        <authorList>
            <person name="He W."/>
            <person name="Wang L."/>
            <person name="Zhang D.-F."/>
        </authorList>
    </citation>
    <scope>NUCLEOTIDE SEQUENCE [LARGE SCALE GENOMIC DNA]</scope>
    <source>
        <strain evidence="1 2">WL0050</strain>
    </source>
</reference>
<dbReference type="PIRSF" id="PIRSF015736">
    <property type="entry name" value="MI"/>
    <property type="match status" value="1"/>
</dbReference>
<evidence type="ECO:0000313" key="1">
    <source>
        <dbReference type="EMBL" id="MCV2874544.1"/>
    </source>
</evidence>
<dbReference type="RefSeq" id="WP_263741813.1">
    <property type="nucleotide sequence ID" value="NZ_JAOWKZ010000005.1"/>
</dbReference>
<dbReference type="InterPro" id="IPR026286">
    <property type="entry name" value="MaiA/AMDase"/>
</dbReference>
<dbReference type="InterPro" id="IPR053714">
    <property type="entry name" value="Iso_Racemase_Enz_sf"/>
</dbReference>
<dbReference type="Proteomes" id="UP001652564">
    <property type="component" value="Unassembled WGS sequence"/>
</dbReference>
<dbReference type="PANTHER" id="PTHR40267">
    <property type="entry name" value="BLR3294 PROTEIN"/>
    <property type="match status" value="1"/>
</dbReference>
<comment type="caution">
    <text evidence="1">The sequence shown here is derived from an EMBL/GenBank/DDBJ whole genome shotgun (WGS) entry which is preliminary data.</text>
</comment>
<dbReference type="Gene3D" id="3.40.50.12500">
    <property type="match status" value="1"/>
</dbReference>
<evidence type="ECO:0000313" key="2">
    <source>
        <dbReference type="Proteomes" id="UP001652564"/>
    </source>
</evidence>
<protein>
    <submittedName>
        <fullName evidence="1">Aspartate/glutamate racemase family protein</fullName>
    </submittedName>
</protein>
<dbReference type="EMBL" id="JAOWKZ010000005">
    <property type="protein sequence ID" value="MCV2874544.1"/>
    <property type="molecule type" value="Genomic_DNA"/>
</dbReference>
<name>A0ABT2ZU38_9RHOB</name>
<accession>A0ABT2ZU38</accession>
<organism evidence="1 2">
    <name type="scientific">Albidovulum litorale</name>
    <dbReference type="NCBI Taxonomy" id="2984134"/>
    <lineage>
        <taxon>Bacteria</taxon>
        <taxon>Pseudomonadati</taxon>
        <taxon>Pseudomonadota</taxon>
        <taxon>Alphaproteobacteria</taxon>
        <taxon>Rhodobacterales</taxon>
        <taxon>Paracoccaceae</taxon>
        <taxon>Albidovulum</taxon>
    </lineage>
</organism>
<sequence length="254" mass="26908">MSSDTYIEELKFKTDAGLGARARIGLIILQSDQTAEHEFATLLRQDGVALYHARIPNAMEVTPETLRAMEQDLPVAAGLLPSAFGFDAIGYCCTSGATMIGEDRVDQLIRDIHPGAKTTNPLSACKAALAALGVTRFALVTPYAPSVTSEMQRNLSEAGFETAAVASFNQSDDFTVARISSGSILDAILAVGQRDGCDAVFVSCTSLRVLPVIAEAEALLGKPVISSNQATAWHLMRLAGLDDGPADAGRLFQF</sequence>
<dbReference type="Pfam" id="PF17645">
    <property type="entry name" value="Amdase"/>
    <property type="match status" value="1"/>
</dbReference>
<keyword evidence="2" id="KW-1185">Reference proteome</keyword>
<dbReference type="PANTHER" id="PTHR40267:SF1">
    <property type="entry name" value="BLR3294 PROTEIN"/>
    <property type="match status" value="1"/>
</dbReference>
<proteinExistence type="predicted"/>
<gene>
    <name evidence="1" type="ORF">OEZ71_19770</name>
</gene>